<keyword evidence="7" id="KW-0411">Iron-sulfur</keyword>
<name>A0A2K5APG8_9ARCH</name>
<dbReference type="Proteomes" id="UP000236248">
    <property type="component" value="Chromosome NCAV"/>
</dbReference>
<dbReference type="PROSITE" id="PS51379">
    <property type="entry name" value="4FE4S_FER_2"/>
    <property type="match status" value="2"/>
</dbReference>
<dbReference type="Gene3D" id="3.30.70.20">
    <property type="match status" value="1"/>
</dbReference>
<feature type="region of interest" description="Disordered" evidence="8">
    <location>
        <begin position="216"/>
        <end position="243"/>
    </location>
</feature>
<protein>
    <submittedName>
        <fullName evidence="10">4Fe-4S ferredoxin iron-sulfur binding domain protein</fullName>
    </submittedName>
</protein>
<accession>A0A2K5APG8</accession>
<reference evidence="11" key="1">
    <citation type="submission" date="2018-01" db="EMBL/GenBank/DDBJ databases">
        <authorList>
            <person name="Kerou L M."/>
        </authorList>
    </citation>
    <scope>NUCLEOTIDE SEQUENCE [LARGE SCALE GENOMIC DNA]</scope>
    <source>
        <strain evidence="11">SCU2</strain>
    </source>
</reference>
<evidence type="ECO:0000256" key="5">
    <source>
        <dbReference type="ARBA" id="ARBA00022982"/>
    </source>
</evidence>
<proteinExistence type="predicted"/>
<evidence type="ECO:0000256" key="3">
    <source>
        <dbReference type="ARBA" id="ARBA00022723"/>
    </source>
</evidence>
<keyword evidence="6" id="KW-0408">Iron</keyword>
<dbReference type="Pfam" id="PF00037">
    <property type="entry name" value="Fer4"/>
    <property type="match status" value="1"/>
</dbReference>
<dbReference type="KEGG" id="ncv:NCAV_0348"/>
<dbReference type="AlphaFoldDB" id="A0A2K5APG8"/>
<feature type="compositionally biased region" description="Low complexity" evidence="8">
    <location>
        <begin position="216"/>
        <end position="225"/>
    </location>
</feature>
<evidence type="ECO:0000256" key="6">
    <source>
        <dbReference type="ARBA" id="ARBA00023004"/>
    </source>
</evidence>
<dbReference type="InterPro" id="IPR050572">
    <property type="entry name" value="Fe-S_Ferredoxin"/>
</dbReference>
<feature type="domain" description="4Fe-4S ferredoxin-type" evidence="9">
    <location>
        <begin position="271"/>
        <end position="300"/>
    </location>
</feature>
<dbReference type="PANTHER" id="PTHR43687">
    <property type="entry name" value="ADENYLYLSULFATE REDUCTASE, BETA SUBUNIT"/>
    <property type="match status" value="1"/>
</dbReference>
<evidence type="ECO:0000256" key="2">
    <source>
        <dbReference type="ARBA" id="ARBA00022485"/>
    </source>
</evidence>
<dbReference type="InterPro" id="IPR017896">
    <property type="entry name" value="4Fe4S_Fe-S-bd"/>
</dbReference>
<evidence type="ECO:0000256" key="7">
    <source>
        <dbReference type="ARBA" id="ARBA00023014"/>
    </source>
</evidence>
<sequence length="339" mass="37388">MSSLLEDKVYAVLSETTKRGVYPLHGYKYGLYRIPVDLTSKEDIQSVVSSLSSIFKVDVYADRIYVTYRWKEQDVTPVKPEEWKEVELEVTVEIVTGEVIDIIYQVKPLDYFPDAYWVKNYRVKADNNAKMVIDTILRSTIIGEKLVKDWVKRYKMDEQTARRRLEGLTPLARSMEVAPLAVQQTVQQVAAQQVQQQQQAATATAATTQVQAKPTAKPAASTAAGAGAGGAHAGKGIDPNFTKNRQVAGEHAGHAVWGPVNPPQLLGIHGTYVAVDFDICVADGACIEACPVNVYEWFETPGHPASEKKADPAREADCIFCLACETVCPPMAIKITKRS</sequence>
<keyword evidence="2" id="KW-0004">4Fe-4S</keyword>
<evidence type="ECO:0000256" key="8">
    <source>
        <dbReference type="SAM" id="MobiDB-lite"/>
    </source>
</evidence>
<gene>
    <name evidence="10" type="ORF">NCAV_0348</name>
</gene>
<evidence type="ECO:0000313" key="11">
    <source>
        <dbReference type="Proteomes" id="UP000236248"/>
    </source>
</evidence>
<keyword evidence="11" id="KW-1185">Reference proteome</keyword>
<organism evidence="10 11">
    <name type="scientific">Candidatus Nitrosocaldus cavascurensis</name>
    <dbReference type="NCBI Taxonomy" id="2058097"/>
    <lineage>
        <taxon>Archaea</taxon>
        <taxon>Nitrososphaerota</taxon>
        <taxon>Nitrososphaeria</taxon>
        <taxon>Candidatus Nitrosocaldales</taxon>
        <taxon>Candidatus Nitrosocaldaceae</taxon>
        <taxon>Candidatus Nitrosocaldus</taxon>
    </lineage>
</organism>
<evidence type="ECO:0000313" key="10">
    <source>
        <dbReference type="EMBL" id="SPC33542.1"/>
    </source>
</evidence>
<dbReference type="GO" id="GO:0016491">
    <property type="term" value="F:oxidoreductase activity"/>
    <property type="evidence" value="ECO:0007669"/>
    <property type="project" value="UniProtKB-ARBA"/>
</dbReference>
<keyword evidence="5" id="KW-0249">Electron transport</keyword>
<keyword evidence="4" id="KW-0677">Repeat</keyword>
<dbReference type="PANTHER" id="PTHR43687:SF6">
    <property type="entry name" value="L-ASPARTATE SEMIALDEHYDE SULFURTRANSFERASE IRON-SULFUR SUBUNIT"/>
    <property type="match status" value="1"/>
</dbReference>
<dbReference type="GO" id="GO:0046872">
    <property type="term" value="F:metal ion binding"/>
    <property type="evidence" value="ECO:0007669"/>
    <property type="project" value="UniProtKB-KW"/>
</dbReference>
<keyword evidence="3" id="KW-0479">Metal-binding</keyword>
<evidence type="ECO:0000256" key="1">
    <source>
        <dbReference type="ARBA" id="ARBA00022448"/>
    </source>
</evidence>
<dbReference type="SUPFAM" id="SSF54862">
    <property type="entry name" value="4Fe-4S ferredoxins"/>
    <property type="match status" value="1"/>
</dbReference>
<evidence type="ECO:0000259" key="9">
    <source>
        <dbReference type="PROSITE" id="PS51379"/>
    </source>
</evidence>
<feature type="domain" description="4Fe-4S ferredoxin-type" evidence="9">
    <location>
        <begin position="310"/>
        <end position="338"/>
    </location>
</feature>
<keyword evidence="1" id="KW-0813">Transport</keyword>
<dbReference type="InterPro" id="IPR017900">
    <property type="entry name" value="4Fe4S_Fe_S_CS"/>
</dbReference>
<dbReference type="PROSITE" id="PS00198">
    <property type="entry name" value="4FE4S_FER_1"/>
    <property type="match status" value="1"/>
</dbReference>
<dbReference type="GO" id="GO:0051539">
    <property type="term" value="F:4 iron, 4 sulfur cluster binding"/>
    <property type="evidence" value="ECO:0007669"/>
    <property type="project" value="UniProtKB-KW"/>
</dbReference>
<evidence type="ECO:0000256" key="4">
    <source>
        <dbReference type="ARBA" id="ARBA00022737"/>
    </source>
</evidence>
<dbReference type="EMBL" id="LT981265">
    <property type="protein sequence ID" value="SPC33542.1"/>
    <property type="molecule type" value="Genomic_DNA"/>
</dbReference>